<protein>
    <submittedName>
        <fullName evidence="1">Uncharacterized protein</fullName>
    </submittedName>
</protein>
<accession>A0AC60QYD1</accession>
<feature type="non-terminal residue" evidence="1">
    <location>
        <position position="64"/>
    </location>
</feature>
<dbReference type="EMBL" id="JABSTQ010001613">
    <property type="protein sequence ID" value="KAG0444700.1"/>
    <property type="molecule type" value="Genomic_DNA"/>
</dbReference>
<dbReference type="Proteomes" id="UP000805193">
    <property type="component" value="Unassembled WGS sequence"/>
</dbReference>
<evidence type="ECO:0000313" key="1">
    <source>
        <dbReference type="EMBL" id="KAG0444700.1"/>
    </source>
</evidence>
<keyword evidence="2" id="KW-1185">Reference proteome</keyword>
<comment type="caution">
    <text evidence="1">The sequence shown here is derived from an EMBL/GenBank/DDBJ whole genome shotgun (WGS) entry which is preliminary data.</text>
</comment>
<name>A0AC60QYD1_IXOPE</name>
<gene>
    <name evidence="1" type="ORF">HPB47_013492</name>
</gene>
<proteinExistence type="predicted"/>
<organism evidence="1 2">
    <name type="scientific">Ixodes persulcatus</name>
    <name type="common">Taiga tick</name>
    <dbReference type="NCBI Taxonomy" id="34615"/>
    <lineage>
        <taxon>Eukaryota</taxon>
        <taxon>Metazoa</taxon>
        <taxon>Ecdysozoa</taxon>
        <taxon>Arthropoda</taxon>
        <taxon>Chelicerata</taxon>
        <taxon>Arachnida</taxon>
        <taxon>Acari</taxon>
        <taxon>Parasitiformes</taxon>
        <taxon>Ixodida</taxon>
        <taxon>Ixodoidea</taxon>
        <taxon>Ixodidae</taxon>
        <taxon>Ixodinae</taxon>
        <taxon>Ixodes</taxon>
    </lineage>
</organism>
<evidence type="ECO:0000313" key="2">
    <source>
        <dbReference type="Proteomes" id="UP000805193"/>
    </source>
</evidence>
<sequence length="64" mass="7121">MAAKVPGYSRQLESIRVEALVNFLLPPLRTWDPPSAVLEPPRKAVEGVHLLLREELTSSSIDRA</sequence>
<reference evidence="1 2" key="1">
    <citation type="journal article" date="2020" name="Cell">
        <title>Large-Scale Comparative Analyses of Tick Genomes Elucidate Their Genetic Diversity and Vector Capacities.</title>
        <authorList>
            <consortium name="Tick Genome and Microbiome Consortium (TIGMIC)"/>
            <person name="Jia N."/>
            <person name="Wang J."/>
            <person name="Shi W."/>
            <person name="Du L."/>
            <person name="Sun Y."/>
            <person name="Zhan W."/>
            <person name="Jiang J.F."/>
            <person name="Wang Q."/>
            <person name="Zhang B."/>
            <person name="Ji P."/>
            <person name="Bell-Sakyi L."/>
            <person name="Cui X.M."/>
            <person name="Yuan T.T."/>
            <person name="Jiang B.G."/>
            <person name="Yang W.F."/>
            <person name="Lam T.T."/>
            <person name="Chang Q.C."/>
            <person name="Ding S.J."/>
            <person name="Wang X.J."/>
            <person name="Zhu J.G."/>
            <person name="Ruan X.D."/>
            <person name="Zhao L."/>
            <person name="Wei J.T."/>
            <person name="Ye R.Z."/>
            <person name="Que T.C."/>
            <person name="Du C.H."/>
            <person name="Zhou Y.H."/>
            <person name="Cheng J.X."/>
            <person name="Dai P.F."/>
            <person name="Guo W.B."/>
            <person name="Han X.H."/>
            <person name="Huang E.J."/>
            <person name="Li L.F."/>
            <person name="Wei W."/>
            <person name="Gao Y.C."/>
            <person name="Liu J.Z."/>
            <person name="Shao H.Z."/>
            <person name="Wang X."/>
            <person name="Wang C.C."/>
            <person name="Yang T.C."/>
            <person name="Huo Q.B."/>
            <person name="Li W."/>
            <person name="Chen H.Y."/>
            <person name="Chen S.E."/>
            <person name="Zhou L.G."/>
            <person name="Ni X.B."/>
            <person name="Tian J.H."/>
            <person name="Sheng Y."/>
            <person name="Liu T."/>
            <person name="Pan Y.S."/>
            <person name="Xia L.Y."/>
            <person name="Li J."/>
            <person name="Zhao F."/>
            <person name="Cao W.C."/>
        </authorList>
    </citation>
    <scope>NUCLEOTIDE SEQUENCE [LARGE SCALE GENOMIC DNA]</scope>
    <source>
        <strain evidence="1">Iper-2018</strain>
    </source>
</reference>